<sequence length="116" mass="13372">MSSEKLSNSEIRDEMDGFQTSMNGRKKFFGGLCIVRNLIKDIPMRNKMFLDNTFVKGFWYNHRDENDFLSLSNSHCGKINKIENEKASSKNNFRTCYSSAAVLDEPPLHTPLKECI</sequence>
<evidence type="ECO:0000313" key="2">
    <source>
        <dbReference type="Proteomes" id="UP000499080"/>
    </source>
</evidence>
<protein>
    <submittedName>
        <fullName evidence="1">Uncharacterized protein</fullName>
    </submittedName>
</protein>
<organism evidence="1 2">
    <name type="scientific">Araneus ventricosus</name>
    <name type="common">Orbweaver spider</name>
    <name type="synonym">Epeira ventricosa</name>
    <dbReference type="NCBI Taxonomy" id="182803"/>
    <lineage>
        <taxon>Eukaryota</taxon>
        <taxon>Metazoa</taxon>
        <taxon>Ecdysozoa</taxon>
        <taxon>Arthropoda</taxon>
        <taxon>Chelicerata</taxon>
        <taxon>Arachnida</taxon>
        <taxon>Araneae</taxon>
        <taxon>Araneomorphae</taxon>
        <taxon>Entelegynae</taxon>
        <taxon>Araneoidea</taxon>
        <taxon>Araneidae</taxon>
        <taxon>Araneus</taxon>
    </lineage>
</organism>
<dbReference type="Proteomes" id="UP000499080">
    <property type="component" value="Unassembled WGS sequence"/>
</dbReference>
<name>A0A4Y2X7W8_ARAVE</name>
<dbReference type="AlphaFoldDB" id="A0A4Y2X7W8"/>
<evidence type="ECO:0000313" key="1">
    <source>
        <dbReference type="EMBL" id="GBO44267.1"/>
    </source>
</evidence>
<keyword evidence="2" id="KW-1185">Reference proteome</keyword>
<dbReference type="EMBL" id="BGPR01070932">
    <property type="protein sequence ID" value="GBO44267.1"/>
    <property type="molecule type" value="Genomic_DNA"/>
</dbReference>
<proteinExistence type="predicted"/>
<reference evidence="1 2" key="1">
    <citation type="journal article" date="2019" name="Sci. Rep.">
        <title>Orb-weaving spider Araneus ventricosus genome elucidates the spidroin gene catalogue.</title>
        <authorList>
            <person name="Kono N."/>
            <person name="Nakamura H."/>
            <person name="Ohtoshi R."/>
            <person name="Moran D.A.P."/>
            <person name="Shinohara A."/>
            <person name="Yoshida Y."/>
            <person name="Fujiwara M."/>
            <person name="Mori M."/>
            <person name="Tomita M."/>
            <person name="Arakawa K."/>
        </authorList>
    </citation>
    <scope>NUCLEOTIDE SEQUENCE [LARGE SCALE GENOMIC DNA]</scope>
</reference>
<accession>A0A4Y2X7W8</accession>
<gene>
    <name evidence="1" type="ORF">AVEN_40519_1</name>
</gene>
<comment type="caution">
    <text evidence="1">The sequence shown here is derived from an EMBL/GenBank/DDBJ whole genome shotgun (WGS) entry which is preliminary data.</text>
</comment>